<feature type="region of interest" description="Disordered" evidence="1">
    <location>
        <begin position="800"/>
        <end position="849"/>
    </location>
</feature>
<evidence type="ECO:0000313" key="3">
    <source>
        <dbReference type="Proteomes" id="UP000016930"/>
    </source>
</evidence>
<dbReference type="EMBL" id="KB445801">
    <property type="protein sequence ID" value="EMD35097.1"/>
    <property type="molecule type" value="Genomic_DNA"/>
</dbReference>
<dbReference type="Proteomes" id="UP000016930">
    <property type="component" value="Unassembled WGS sequence"/>
</dbReference>
<gene>
    <name evidence="2" type="ORF">CERSUDRAFT_97011</name>
</gene>
<dbReference type="AlphaFoldDB" id="M2R9H8"/>
<sequence length="849" mass="94450">MLAGKHWELFIKPEWLPLYVFEAAISSNELVEAGSGNLQICDVVWECNGGPLGLSFYSDHQSLEAIMAYLAAEVPRSSDPLHSPNNLNFGLASQYLIELARRTYPKGIGKPLPQAQVSVRIGNHVGNLKKNPNDGWEVKVVDFAPITFNVFKCQQEASLGTTMPPASEWERLVRQRFETRERIRLANRLEALLPTNQRWQVPLNDFAITVLGIPPTLNPREMFSGIFGMIPPSQSWTIRALSSSSPLIVFYLPCHETGKSLHPQFFHQDRLVRWGPGTCHVGINYMGQLDFSTDGAVHTTGKLYEEYREVLSIAVNQGFVGYPTLALELAVDILTDDGSRDNTIGRVLQPADPKIKERVLKAFDAAWRRLNPSLQTSQSFYPFADAKDEKLIRALGHTPICVLPHVRTFLLRTTAFPEITDHAHALLLGAPLVSEAVKLPGYVRFRRAVVAMVPGLKEENVSMRLYEHRDPKVAWSVSELSQAVAIRWPELCTKHPGQLCVCWVAVYVSLAAKKYPHGQRVFGERERALLARLASHSTCIDCVEVVLGLRQAADAGDGDVMDGHVCFHRKVLVEPKHTDEADRACVSSRPPPAQSSPSSQWIDNVPGPSSSANSVPEPSPSAPPPGASSVENAPFAPAGSAPSKDLRPTVPTDASAPTRSERSIESHQDNPAQMSMDKLLEYCDGLIKQRSIKDRADVSADNTALQAEKTRLEEQLAQQLRTEEQLRATLKEKQEECAAHDAEVKAKNSQLREKDARMSQFEASLRDKGSRIEELEGSLRTRDTHIEEMEAKVKRLEGQLRDREQVMAGVKRLLDGTPRNFAKKEEDAEESLPEDTESPRKRLRADTDT</sequence>
<feature type="compositionally biased region" description="Basic and acidic residues" evidence="1">
    <location>
        <begin position="659"/>
        <end position="668"/>
    </location>
</feature>
<feature type="compositionally biased region" description="Basic and acidic residues" evidence="1">
    <location>
        <begin position="741"/>
        <end position="757"/>
    </location>
</feature>
<dbReference type="OrthoDB" id="2631524at2759"/>
<feature type="compositionally biased region" description="Basic and acidic residues" evidence="1">
    <location>
        <begin position="837"/>
        <end position="849"/>
    </location>
</feature>
<feature type="region of interest" description="Disordered" evidence="1">
    <location>
        <begin position="578"/>
        <end position="674"/>
    </location>
</feature>
<evidence type="ECO:0000256" key="1">
    <source>
        <dbReference type="SAM" id="MobiDB-lite"/>
    </source>
</evidence>
<keyword evidence="3" id="KW-1185">Reference proteome</keyword>
<organism evidence="2 3">
    <name type="scientific">Ceriporiopsis subvermispora (strain B)</name>
    <name type="common">White-rot fungus</name>
    <name type="synonym">Gelatoporia subvermispora</name>
    <dbReference type="NCBI Taxonomy" id="914234"/>
    <lineage>
        <taxon>Eukaryota</taxon>
        <taxon>Fungi</taxon>
        <taxon>Dikarya</taxon>
        <taxon>Basidiomycota</taxon>
        <taxon>Agaricomycotina</taxon>
        <taxon>Agaricomycetes</taxon>
        <taxon>Polyporales</taxon>
        <taxon>Gelatoporiaceae</taxon>
        <taxon>Gelatoporia</taxon>
    </lineage>
</organism>
<reference evidence="2 3" key="1">
    <citation type="journal article" date="2012" name="Proc. Natl. Acad. Sci. U.S.A.">
        <title>Comparative genomics of Ceriporiopsis subvermispora and Phanerochaete chrysosporium provide insight into selective ligninolysis.</title>
        <authorList>
            <person name="Fernandez-Fueyo E."/>
            <person name="Ruiz-Duenas F.J."/>
            <person name="Ferreira P."/>
            <person name="Floudas D."/>
            <person name="Hibbett D.S."/>
            <person name="Canessa P."/>
            <person name="Larrondo L.F."/>
            <person name="James T.Y."/>
            <person name="Seelenfreund D."/>
            <person name="Lobos S."/>
            <person name="Polanco R."/>
            <person name="Tello M."/>
            <person name="Honda Y."/>
            <person name="Watanabe T."/>
            <person name="Watanabe T."/>
            <person name="Ryu J.S."/>
            <person name="Kubicek C.P."/>
            <person name="Schmoll M."/>
            <person name="Gaskell J."/>
            <person name="Hammel K.E."/>
            <person name="St John F.J."/>
            <person name="Vanden Wymelenberg A."/>
            <person name="Sabat G."/>
            <person name="Splinter BonDurant S."/>
            <person name="Syed K."/>
            <person name="Yadav J.S."/>
            <person name="Doddapaneni H."/>
            <person name="Subramanian V."/>
            <person name="Lavin J.L."/>
            <person name="Oguiza J.A."/>
            <person name="Perez G."/>
            <person name="Pisabarro A.G."/>
            <person name="Ramirez L."/>
            <person name="Santoyo F."/>
            <person name="Master E."/>
            <person name="Coutinho P.M."/>
            <person name="Henrissat B."/>
            <person name="Lombard V."/>
            <person name="Magnuson J.K."/>
            <person name="Kuees U."/>
            <person name="Hori C."/>
            <person name="Igarashi K."/>
            <person name="Samejima M."/>
            <person name="Held B.W."/>
            <person name="Barry K.W."/>
            <person name="LaButti K.M."/>
            <person name="Lapidus A."/>
            <person name="Lindquist E.A."/>
            <person name="Lucas S.M."/>
            <person name="Riley R."/>
            <person name="Salamov A.A."/>
            <person name="Hoffmeister D."/>
            <person name="Schwenk D."/>
            <person name="Hadar Y."/>
            <person name="Yarden O."/>
            <person name="de Vries R.P."/>
            <person name="Wiebenga A."/>
            <person name="Stenlid J."/>
            <person name="Eastwood D."/>
            <person name="Grigoriev I.V."/>
            <person name="Berka R.M."/>
            <person name="Blanchette R.A."/>
            <person name="Kersten P."/>
            <person name="Martinez A.T."/>
            <person name="Vicuna R."/>
            <person name="Cullen D."/>
        </authorList>
    </citation>
    <scope>NUCLEOTIDE SEQUENCE [LARGE SCALE GENOMIC DNA]</scope>
    <source>
        <strain evidence="2 3">B</strain>
    </source>
</reference>
<feature type="region of interest" description="Disordered" evidence="1">
    <location>
        <begin position="741"/>
        <end position="768"/>
    </location>
</feature>
<dbReference type="Gene3D" id="1.20.5.340">
    <property type="match status" value="1"/>
</dbReference>
<feature type="compositionally biased region" description="Acidic residues" evidence="1">
    <location>
        <begin position="827"/>
        <end position="836"/>
    </location>
</feature>
<accession>M2R9H8</accession>
<feature type="compositionally biased region" description="Pro residues" evidence="1">
    <location>
        <begin position="617"/>
        <end position="626"/>
    </location>
</feature>
<evidence type="ECO:0000313" key="2">
    <source>
        <dbReference type="EMBL" id="EMD35097.1"/>
    </source>
</evidence>
<protein>
    <submittedName>
        <fullName evidence="2">Uncharacterized protein</fullName>
    </submittedName>
</protein>
<dbReference type="HOGENOM" id="CLU_355634_0_0_1"/>
<name>M2R9H8_CERS8</name>
<proteinExistence type="predicted"/>